<dbReference type="CDD" id="cd18787">
    <property type="entry name" value="SF2_C_DEAD"/>
    <property type="match status" value="1"/>
</dbReference>
<dbReference type="PANTHER" id="PTHR47963">
    <property type="entry name" value="DEAD-BOX ATP-DEPENDENT RNA HELICASE 47, MITOCHONDRIAL"/>
    <property type="match status" value="1"/>
</dbReference>
<keyword evidence="15" id="KW-1185">Reference proteome</keyword>
<comment type="caution">
    <text evidence="14">The sequence shown here is derived from an EMBL/GenBank/DDBJ whole genome shotgun (WGS) entry which is preliminary data.</text>
</comment>
<keyword evidence="3 8" id="KW-0378">Hydrolase</keyword>
<dbReference type="SMART" id="SM00487">
    <property type="entry name" value="DEXDc"/>
    <property type="match status" value="1"/>
</dbReference>
<gene>
    <name evidence="8" type="primary">cshA</name>
    <name evidence="14" type="ORF">AAIG11_09000</name>
</gene>
<evidence type="ECO:0000256" key="8">
    <source>
        <dbReference type="HAMAP-Rule" id="MF_01493"/>
    </source>
</evidence>
<feature type="region of interest" description="Disordered" evidence="10">
    <location>
        <begin position="433"/>
        <end position="520"/>
    </location>
</feature>
<evidence type="ECO:0000256" key="6">
    <source>
        <dbReference type="ARBA" id="ARBA00022884"/>
    </source>
</evidence>
<evidence type="ECO:0000256" key="9">
    <source>
        <dbReference type="PROSITE-ProRule" id="PRU00552"/>
    </source>
</evidence>
<dbReference type="InterPro" id="IPR050547">
    <property type="entry name" value="DEAD_box_RNA_helicases"/>
</dbReference>
<accession>A0ABU9VTW2</accession>
<dbReference type="InterPro" id="IPR027417">
    <property type="entry name" value="P-loop_NTPase"/>
</dbReference>
<comment type="similarity">
    <text evidence="8">Belongs to the DEAD box helicase family. CshA subfamily.</text>
</comment>
<comment type="catalytic activity">
    <reaction evidence="8">
        <text>ATP + H2O = ADP + phosphate + H(+)</text>
        <dbReference type="Rhea" id="RHEA:13065"/>
        <dbReference type="ChEBI" id="CHEBI:15377"/>
        <dbReference type="ChEBI" id="CHEBI:15378"/>
        <dbReference type="ChEBI" id="CHEBI:30616"/>
        <dbReference type="ChEBI" id="CHEBI:43474"/>
        <dbReference type="ChEBI" id="CHEBI:456216"/>
        <dbReference type="EC" id="3.6.4.13"/>
    </reaction>
</comment>
<evidence type="ECO:0000313" key="15">
    <source>
        <dbReference type="Proteomes" id="UP001407405"/>
    </source>
</evidence>
<evidence type="ECO:0000313" key="14">
    <source>
        <dbReference type="EMBL" id="MEN1760608.1"/>
    </source>
</evidence>
<feature type="short sequence motif" description="Q motif" evidence="9">
    <location>
        <begin position="2"/>
        <end position="30"/>
    </location>
</feature>
<evidence type="ECO:0000256" key="10">
    <source>
        <dbReference type="SAM" id="MobiDB-lite"/>
    </source>
</evidence>
<feature type="domain" description="Helicase C-terminal" evidence="12">
    <location>
        <begin position="214"/>
        <end position="376"/>
    </location>
</feature>
<feature type="domain" description="DEAD-box RNA helicase Q" evidence="13">
    <location>
        <begin position="2"/>
        <end position="30"/>
    </location>
</feature>
<dbReference type="Pfam" id="PF00271">
    <property type="entry name" value="Helicase_C"/>
    <property type="match status" value="1"/>
</dbReference>
<dbReference type="HAMAP" id="MF_01493">
    <property type="entry name" value="DEAD_helicase_CshA"/>
    <property type="match status" value="1"/>
</dbReference>
<evidence type="ECO:0000259" key="13">
    <source>
        <dbReference type="PROSITE" id="PS51195"/>
    </source>
</evidence>
<keyword evidence="2 8" id="KW-0547">Nucleotide-binding</keyword>
<feature type="compositionally biased region" description="Low complexity" evidence="10">
    <location>
        <begin position="444"/>
        <end position="453"/>
    </location>
</feature>
<dbReference type="InterPro" id="IPR014001">
    <property type="entry name" value="Helicase_ATP-bd"/>
</dbReference>
<dbReference type="SMART" id="SM00490">
    <property type="entry name" value="HELICc"/>
    <property type="match status" value="1"/>
</dbReference>
<dbReference type="Proteomes" id="UP001407405">
    <property type="component" value="Unassembled WGS sequence"/>
</dbReference>
<dbReference type="SUPFAM" id="SSF52540">
    <property type="entry name" value="P-loop containing nucleoside triphosphate hydrolases"/>
    <property type="match status" value="1"/>
</dbReference>
<dbReference type="PROSITE" id="PS51194">
    <property type="entry name" value="HELICASE_CTER"/>
    <property type="match status" value="1"/>
</dbReference>
<dbReference type="GO" id="GO:0004386">
    <property type="term" value="F:helicase activity"/>
    <property type="evidence" value="ECO:0007669"/>
    <property type="project" value="UniProtKB-KW"/>
</dbReference>
<keyword evidence="4 8" id="KW-0347">Helicase</keyword>
<reference evidence="14 15" key="1">
    <citation type="submission" date="2024-04" db="EMBL/GenBank/DDBJ databases">
        <title>Genome sequencing and metabolic network reconstruction of aminoacids and betaine degradation by Anoxynatronum sibiricum.</title>
        <authorList>
            <person name="Detkova E.N."/>
            <person name="Boltjanskaja Y.V."/>
            <person name="Mardanov A.V."/>
            <person name="Kevbrin V."/>
        </authorList>
    </citation>
    <scope>NUCLEOTIDE SEQUENCE [LARGE SCALE GENOMIC DNA]</scope>
    <source>
        <strain evidence="14 15">Z-7981</strain>
    </source>
</reference>
<dbReference type="PROSITE" id="PS00039">
    <property type="entry name" value="DEAD_ATP_HELICASE"/>
    <property type="match status" value="1"/>
</dbReference>
<protein>
    <recommendedName>
        <fullName evidence="8">DEAD-box ATP-dependent RNA helicase CshA</fullName>
        <ecNumber evidence="8">3.6.4.13</ecNumber>
    </recommendedName>
</protein>
<dbReference type="CDD" id="cd00268">
    <property type="entry name" value="DEADc"/>
    <property type="match status" value="1"/>
</dbReference>
<feature type="compositionally biased region" description="Basic and acidic residues" evidence="10">
    <location>
        <begin position="508"/>
        <end position="520"/>
    </location>
</feature>
<keyword evidence="1 8" id="KW-0963">Cytoplasm</keyword>
<comment type="subcellular location">
    <subcellularLocation>
        <location evidence="8">Cytoplasm</location>
    </subcellularLocation>
</comment>
<comment type="function">
    <text evidence="8">DEAD-box RNA helicase possibly involved in RNA degradation. Unwinds dsRNA in both 5'- and 3'-directions, has RNA-dependent ATPase activity.</text>
</comment>
<dbReference type="PROSITE" id="PS51195">
    <property type="entry name" value="Q_MOTIF"/>
    <property type="match status" value="1"/>
</dbReference>
<proteinExistence type="inferred from homology"/>
<keyword evidence="7 8" id="KW-0346">Stress response</keyword>
<evidence type="ECO:0000256" key="2">
    <source>
        <dbReference type="ARBA" id="ARBA00022741"/>
    </source>
</evidence>
<evidence type="ECO:0000259" key="11">
    <source>
        <dbReference type="PROSITE" id="PS51192"/>
    </source>
</evidence>
<evidence type="ECO:0000256" key="5">
    <source>
        <dbReference type="ARBA" id="ARBA00022840"/>
    </source>
</evidence>
<dbReference type="Gene3D" id="3.40.50.300">
    <property type="entry name" value="P-loop containing nucleotide triphosphate hydrolases"/>
    <property type="match status" value="2"/>
</dbReference>
<dbReference type="GO" id="GO:0016787">
    <property type="term" value="F:hydrolase activity"/>
    <property type="evidence" value="ECO:0007669"/>
    <property type="project" value="UniProtKB-KW"/>
</dbReference>
<evidence type="ECO:0000259" key="12">
    <source>
        <dbReference type="PROSITE" id="PS51194"/>
    </source>
</evidence>
<evidence type="ECO:0000256" key="4">
    <source>
        <dbReference type="ARBA" id="ARBA00022806"/>
    </source>
</evidence>
<dbReference type="RefSeq" id="WP_343185934.1">
    <property type="nucleotide sequence ID" value="NZ_JBCITM010000008.1"/>
</dbReference>
<evidence type="ECO:0000256" key="1">
    <source>
        <dbReference type="ARBA" id="ARBA00022490"/>
    </source>
</evidence>
<dbReference type="InterPro" id="IPR014014">
    <property type="entry name" value="RNA_helicase_DEAD_Q_motif"/>
</dbReference>
<evidence type="ECO:0000256" key="3">
    <source>
        <dbReference type="ARBA" id="ARBA00022801"/>
    </source>
</evidence>
<keyword evidence="5 8" id="KW-0067">ATP-binding</keyword>
<dbReference type="PANTHER" id="PTHR47963:SF5">
    <property type="entry name" value="DEAD-BOX ATP-DEPENDENT RNA HELICASE CSHA"/>
    <property type="match status" value="1"/>
</dbReference>
<dbReference type="InterPro" id="IPR044742">
    <property type="entry name" value="DEAD/DEAH_RhlB"/>
</dbReference>
<dbReference type="InterPro" id="IPR001650">
    <property type="entry name" value="Helicase_C-like"/>
</dbReference>
<evidence type="ECO:0000256" key="7">
    <source>
        <dbReference type="ARBA" id="ARBA00023016"/>
    </source>
</evidence>
<organism evidence="14 15">
    <name type="scientific">Anoxynatronum sibiricum</name>
    <dbReference type="NCBI Taxonomy" id="210623"/>
    <lineage>
        <taxon>Bacteria</taxon>
        <taxon>Bacillati</taxon>
        <taxon>Bacillota</taxon>
        <taxon>Clostridia</taxon>
        <taxon>Eubacteriales</taxon>
        <taxon>Clostridiaceae</taxon>
        <taxon>Anoxynatronum</taxon>
    </lineage>
</organism>
<dbReference type="EMBL" id="JBCITM010000008">
    <property type="protein sequence ID" value="MEN1760608.1"/>
    <property type="molecule type" value="Genomic_DNA"/>
</dbReference>
<feature type="compositionally biased region" description="Gly residues" evidence="10">
    <location>
        <begin position="454"/>
        <end position="491"/>
    </location>
</feature>
<dbReference type="Pfam" id="PF00270">
    <property type="entry name" value="DEAD"/>
    <property type="match status" value="1"/>
</dbReference>
<dbReference type="InterPro" id="IPR030880">
    <property type="entry name" value="DEAD_helicase_CshA"/>
</dbReference>
<feature type="domain" description="Helicase ATP-binding" evidence="11">
    <location>
        <begin position="33"/>
        <end position="203"/>
    </location>
</feature>
<keyword evidence="6 8" id="KW-0694">RNA-binding</keyword>
<name>A0ABU9VTW2_9CLOT</name>
<dbReference type="InterPro" id="IPR011545">
    <property type="entry name" value="DEAD/DEAH_box_helicase_dom"/>
</dbReference>
<comment type="subunit">
    <text evidence="8">Oligomerizes, may be a member of the RNA degradosome.</text>
</comment>
<dbReference type="PROSITE" id="PS51192">
    <property type="entry name" value="HELICASE_ATP_BIND_1"/>
    <property type="match status" value="1"/>
</dbReference>
<dbReference type="InterPro" id="IPR000629">
    <property type="entry name" value="RNA-helicase_DEAD-box_CS"/>
</dbReference>
<dbReference type="EC" id="3.6.4.13" evidence="8"/>
<sequence>MRLFEELGVSAQILQALKQMGFEEATPIQESTIPLLMTGKDVIGQAQTGTGKTAAFGIPMIEKLSRDENYVQGLVVAPTRELAVQVAEELNRVGQVKGIRALPIYGGQEIGRQIKALRANPQIVSGTPGRLLDHIRRRTLRLDGIKMVVLDEADEMLNMGFIEDIEAILKEVPQERQTLLFSATMPAPIRKLGERFMKEPEMVKIEAKEMTVDLTDQCYIEVLERKKFDILCNMLDIHSPELAIVFGRTKKRVDEVFEALQKRGYSAEALHGDLTQSRRDQVMRRFKQNRVDILVATDVAARGLDISGVTHVYNFDIPQDPESYVHRVGRTGRAGKTGEAITFVTSREMDHLRLIETSIRKKIQRRQAPTLTDALMGQQQTAVEKLLESIERQDYLEYQETSRQLLEEHDSTALVAAALKMITKEPVTIPVSITEHAPLRSKKSQQSSWKGGSKSSGGYKGKSGGSTGGGGYKGKSTGGYKGKSSGTGGYKGKSSERSQRDGNYSRSRKPEDGSRGSRWE</sequence>